<dbReference type="CDD" id="cd12113">
    <property type="entry name" value="PHP_PolIIIA_DnaE3"/>
    <property type="match status" value="1"/>
</dbReference>
<comment type="subcellular location">
    <subcellularLocation>
        <location evidence="1">Cytoplasm</location>
    </subcellularLocation>
</comment>
<keyword evidence="7" id="KW-0239">DNA-directed DNA polymerase</keyword>
<dbReference type="Gene3D" id="2.40.50.140">
    <property type="entry name" value="Nucleic acid-binding proteins"/>
    <property type="match status" value="1"/>
</dbReference>
<dbReference type="InterPro" id="IPR029460">
    <property type="entry name" value="DNAPol_HHH"/>
</dbReference>
<dbReference type="InterPro" id="IPR003141">
    <property type="entry name" value="Pol/His_phosphatase_N"/>
</dbReference>
<dbReference type="Pfam" id="PF02811">
    <property type="entry name" value="PHP"/>
    <property type="match status" value="1"/>
</dbReference>
<evidence type="ECO:0000313" key="10">
    <source>
        <dbReference type="EMBL" id="HFI92071.1"/>
    </source>
</evidence>
<dbReference type="GO" id="GO:0003887">
    <property type="term" value="F:DNA-directed DNA polymerase activity"/>
    <property type="evidence" value="ECO:0007669"/>
    <property type="project" value="UniProtKB-KW"/>
</dbReference>
<sequence>MSDFIHLHNHTHFSLQDGACTVDDLVLAAKKHGMKSVALTDHGVLYGVTQFYKKAVKEGIKPIIGMEAYIVREGSRFDRGKVEDANGKKKSKHYNHLILLAKNETGYKNLVKLSTIGHTEGFYYKPRIDLEVLKQYKDGLICTSACAGGVVSTHLVNGEYNKAREVANTYKEIFGDDFYLEIQDHDMEIDKPILENMPKLAKELGIKLVATNDCHYIEKDHAIPHNILLLLSDKNGNDYTQLRYGTDQVYFKSAEEMKKLFRKYKDAIESTLEIDEKINLKLDFSKHYFPNFPIPSDSPAKNLDEYFEHLAKEGLYKKIKKVTKEIEDRFNYEVETIKQMGFSGYFLVVQDFINAAKKNNIPVGPGRGSAAGSLVAYALGITNINPLDYNLLFERFLNPSRKSMPDIDVDFADDKRGEVIEYVKNKYGNNCVSQIVTFNTLSSKAVIRDVARVLKIPIPTVNKITKYIPSKFGKVYSIDQALAEVPELKWVKESDDEQIQNLIKYAKVLEGMNRNASKHAAGVVITPDDVSNYVPLATATSQEEIVTQFNMKDIESVGLLKMDFLGLRTLTIIRDALEMIKRNHKVEIDIDNIPLDDEKTYQLFWKGQTTGVFQFESAPMREYLKRLKPTSLNDLAAMNALYRPGPMEFIDDFIDRKFGRKEVKYDHPVLEPILKETYGVIVYQEQVIQIANRVAGMSLAEADILRRAMGKKDLQAMEEQKVKFIEGAIKNKIDKKIAEQIFDNIFKFANYGFNKSHAVAYSLVAYQTAYLKAHYPAEFLAANLKNEFGDTDKVTKFLEDCRKLKIPVLPPDVNRPSVFFDVVDEKIVFGMAAIKNVGIPAVKEIINAKEKLGRNFKSIFDFCINVDTRIVNKRALEGLILAGAFDTLHKNRAQLFNNVEMILEFAHKYQNSKLLTTDSLFGGIEEIQISEPKLPDEKPWTDKEQLSLERKVVGFYITDHPLRKYETEFNSFATIHLGETENLETTDSVRACGVITELKTKIDKSGNNMAFFKLDDFTGSCECIMFSKTFDEYGKYVREDEPVLAIGNLESSGDAIKIHINKIIPMEKVSDELTESVRIIIDKEKVQPENLAKLKNVFQKNEGSVPVFISFAENGTKGKLFAIDNYRVKVNESLIKEITNLLGEDSISLKSK</sequence>
<dbReference type="InterPro" id="IPR016195">
    <property type="entry name" value="Pol/histidinol_Pase-like"/>
</dbReference>
<dbReference type="Gene3D" id="1.10.10.1600">
    <property type="entry name" value="Bacterial DNA polymerase III alpha subunit, thumb domain"/>
    <property type="match status" value="1"/>
</dbReference>
<evidence type="ECO:0000259" key="9">
    <source>
        <dbReference type="SMART" id="SM00481"/>
    </source>
</evidence>
<evidence type="ECO:0000256" key="8">
    <source>
        <dbReference type="ARBA" id="ARBA00049244"/>
    </source>
</evidence>
<keyword evidence="5 10" id="KW-0548">Nucleotidyltransferase</keyword>
<gene>
    <name evidence="10" type="ORF">ENS31_11185</name>
</gene>
<dbReference type="SUPFAM" id="SSF89550">
    <property type="entry name" value="PHP domain-like"/>
    <property type="match status" value="1"/>
</dbReference>
<dbReference type="CDD" id="cd04485">
    <property type="entry name" value="DnaE_OBF"/>
    <property type="match status" value="1"/>
</dbReference>
<protein>
    <recommendedName>
        <fullName evidence="3">DNA polymerase III subunit alpha</fullName>
        <ecNumber evidence="2">2.7.7.7</ecNumber>
    </recommendedName>
</protein>
<evidence type="ECO:0000256" key="2">
    <source>
        <dbReference type="ARBA" id="ARBA00012417"/>
    </source>
</evidence>
<dbReference type="InterPro" id="IPR012340">
    <property type="entry name" value="NA-bd_OB-fold"/>
</dbReference>
<dbReference type="PANTHER" id="PTHR32294:SF0">
    <property type="entry name" value="DNA POLYMERASE III SUBUNIT ALPHA"/>
    <property type="match status" value="1"/>
</dbReference>
<dbReference type="PANTHER" id="PTHR32294">
    <property type="entry name" value="DNA POLYMERASE III SUBUNIT ALPHA"/>
    <property type="match status" value="1"/>
</dbReference>
<dbReference type="EMBL" id="DSUJ01000008">
    <property type="protein sequence ID" value="HFI92071.1"/>
    <property type="molecule type" value="Genomic_DNA"/>
</dbReference>
<accession>A0A7V3E7N6</accession>
<dbReference type="GO" id="GO:0005737">
    <property type="term" value="C:cytoplasm"/>
    <property type="evidence" value="ECO:0007669"/>
    <property type="project" value="UniProtKB-SubCell"/>
</dbReference>
<reference evidence="10" key="1">
    <citation type="journal article" date="2020" name="mSystems">
        <title>Genome- and Community-Level Interaction Insights into Carbon Utilization and Element Cycling Functions of Hydrothermarchaeota in Hydrothermal Sediment.</title>
        <authorList>
            <person name="Zhou Z."/>
            <person name="Liu Y."/>
            <person name="Xu W."/>
            <person name="Pan J."/>
            <person name="Luo Z.H."/>
            <person name="Li M."/>
        </authorList>
    </citation>
    <scope>NUCLEOTIDE SEQUENCE [LARGE SCALE GENOMIC DNA]</scope>
    <source>
        <strain evidence="10">SpSt-479</strain>
    </source>
</reference>
<dbReference type="Pfam" id="PF17657">
    <property type="entry name" value="DNA_pol3_finger"/>
    <property type="match status" value="1"/>
</dbReference>
<dbReference type="InterPro" id="IPR040982">
    <property type="entry name" value="DNA_pol3_finger"/>
</dbReference>
<proteinExistence type="predicted"/>
<dbReference type="Gene3D" id="1.10.150.870">
    <property type="match status" value="1"/>
</dbReference>
<evidence type="ECO:0000256" key="1">
    <source>
        <dbReference type="ARBA" id="ARBA00004496"/>
    </source>
</evidence>
<dbReference type="InterPro" id="IPR041931">
    <property type="entry name" value="DNA_pol3_alpha_thumb_dom"/>
</dbReference>
<dbReference type="GO" id="GO:0008408">
    <property type="term" value="F:3'-5' exonuclease activity"/>
    <property type="evidence" value="ECO:0007669"/>
    <property type="project" value="InterPro"/>
</dbReference>
<dbReference type="NCBIfam" id="TIGR00594">
    <property type="entry name" value="polc"/>
    <property type="match status" value="1"/>
</dbReference>
<keyword evidence="4 10" id="KW-0808">Transferase</keyword>
<dbReference type="GO" id="GO:0006260">
    <property type="term" value="P:DNA replication"/>
    <property type="evidence" value="ECO:0007669"/>
    <property type="project" value="UniProtKB-KW"/>
</dbReference>
<organism evidence="10">
    <name type="scientific">Ignavibacterium album</name>
    <dbReference type="NCBI Taxonomy" id="591197"/>
    <lineage>
        <taxon>Bacteria</taxon>
        <taxon>Pseudomonadati</taxon>
        <taxon>Ignavibacteriota</taxon>
        <taxon>Ignavibacteria</taxon>
        <taxon>Ignavibacteriales</taxon>
        <taxon>Ignavibacteriaceae</taxon>
        <taxon>Ignavibacterium</taxon>
    </lineage>
</organism>
<dbReference type="InterPro" id="IPR004365">
    <property type="entry name" value="NA-bd_OB_tRNA"/>
</dbReference>
<evidence type="ECO:0000256" key="3">
    <source>
        <dbReference type="ARBA" id="ARBA00019114"/>
    </source>
</evidence>
<dbReference type="Pfam" id="PF07733">
    <property type="entry name" value="DNA_pol3_alpha"/>
    <property type="match status" value="1"/>
</dbReference>
<keyword evidence="6" id="KW-0235">DNA replication</keyword>
<evidence type="ECO:0000256" key="5">
    <source>
        <dbReference type="ARBA" id="ARBA00022695"/>
    </source>
</evidence>
<dbReference type="InterPro" id="IPR004013">
    <property type="entry name" value="PHP_dom"/>
</dbReference>
<comment type="catalytic activity">
    <reaction evidence="8">
        <text>DNA(n) + a 2'-deoxyribonucleoside 5'-triphosphate = DNA(n+1) + diphosphate</text>
        <dbReference type="Rhea" id="RHEA:22508"/>
        <dbReference type="Rhea" id="RHEA-COMP:17339"/>
        <dbReference type="Rhea" id="RHEA-COMP:17340"/>
        <dbReference type="ChEBI" id="CHEBI:33019"/>
        <dbReference type="ChEBI" id="CHEBI:61560"/>
        <dbReference type="ChEBI" id="CHEBI:173112"/>
        <dbReference type="EC" id="2.7.7.7"/>
    </reaction>
</comment>
<dbReference type="SMART" id="SM00481">
    <property type="entry name" value="POLIIIAc"/>
    <property type="match status" value="1"/>
</dbReference>
<evidence type="ECO:0000256" key="6">
    <source>
        <dbReference type="ARBA" id="ARBA00022705"/>
    </source>
</evidence>
<dbReference type="NCBIfam" id="NF005298">
    <property type="entry name" value="PRK06826.1"/>
    <property type="match status" value="1"/>
</dbReference>
<feature type="domain" description="Polymerase/histidinol phosphatase N-terminal" evidence="9">
    <location>
        <begin position="5"/>
        <end position="72"/>
    </location>
</feature>
<dbReference type="GO" id="GO:0003676">
    <property type="term" value="F:nucleic acid binding"/>
    <property type="evidence" value="ECO:0007669"/>
    <property type="project" value="InterPro"/>
</dbReference>
<comment type="caution">
    <text evidence="10">The sequence shown here is derived from an EMBL/GenBank/DDBJ whole genome shotgun (WGS) entry which is preliminary data.</text>
</comment>
<dbReference type="EC" id="2.7.7.7" evidence="2"/>
<dbReference type="Pfam" id="PF01336">
    <property type="entry name" value="tRNA_anti-codon"/>
    <property type="match status" value="1"/>
</dbReference>
<name>A0A7V3E7N6_9BACT</name>
<dbReference type="AlphaFoldDB" id="A0A7V3E7N6"/>
<dbReference type="InterPro" id="IPR004805">
    <property type="entry name" value="DnaE2/DnaE/PolC"/>
</dbReference>
<dbReference type="NCBIfam" id="NF004226">
    <property type="entry name" value="PRK05673.1"/>
    <property type="match status" value="1"/>
</dbReference>
<evidence type="ECO:0000256" key="4">
    <source>
        <dbReference type="ARBA" id="ARBA00022679"/>
    </source>
</evidence>
<evidence type="ECO:0000256" key="7">
    <source>
        <dbReference type="ARBA" id="ARBA00022932"/>
    </source>
</evidence>
<dbReference type="Pfam" id="PF14579">
    <property type="entry name" value="HHH_6"/>
    <property type="match status" value="1"/>
</dbReference>
<dbReference type="Gene3D" id="3.20.20.140">
    <property type="entry name" value="Metal-dependent hydrolases"/>
    <property type="match status" value="1"/>
</dbReference>
<dbReference type="InterPro" id="IPR011708">
    <property type="entry name" value="DNA_pol3_alpha_NTPase_dom"/>
</dbReference>